<comment type="caution">
    <text evidence="4">The sequence shown here is derived from an EMBL/GenBank/DDBJ whole genome shotgun (WGS) entry which is preliminary data.</text>
</comment>
<keyword evidence="5" id="KW-1185">Reference proteome</keyword>
<dbReference type="Gene3D" id="1.20.120.160">
    <property type="entry name" value="HPT domain"/>
    <property type="match status" value="1"/>
</dbReference>
<dbReference type="EMBL" id="JBHSWG010000001">
    <property type="protein sequence ID" value="MFC6758377.1"/>
    <property type="molecule type" value="Genomic_DNA"/>
</dbReference>
<reference evidence="5" key="1">
    <citation type="journal article" date="2019" name="Int. J. Syst. Evol. Microbiol.">
        <title>The Global Catalogue of Microorganisms (GCM) 10K type strain sequencing project: providing services to taxonomists for standard genome sequencing and annotation.</title>
        <authorList>
            <consortium name="The Broad Institute Genomics Platform"/>
            <consortium name="The Broad Institute Genome Sequencing Center for Infectious Disease"/>
            <person name="Wu L."/>
            <person name="Ma J."/>
        </authorList>
    </citation>
    <scope>NUCLEOTIDE SEQUENCE [LARGE SCALE GENOMIC DNA]</scope>
    <source>
        <strain evidence="5">CCUG 66188</strain>
    </source>
</reference>
<dbReference type="PROSITE" id="PS50894">
    <property type="entry name" value="HPT"/>
    <property type="match status" value="1"/>
</dbReference>
<dbReference type="SUPFAM" id="SSF47226">
    <property type="entry name" value="Histidine-containing phosphotransfer domain, HPT domain"/>
    <property type="match status" value="1"/>
</dbReference>
<evidence type="ECO:0000313" key="4">
    <source>
        <dbReference type="EMBL" id="MFC6758377.1"/>
    </source>
</evidence>
<organism evidence="4 5">
    <name type="scientific">Sulfitobacter porphyrae</name>
    <dbReference type="NCBI Taxonomy" id="1246864"/>
    <lineage>
        <taxon>Bacteria</taxon>
        <taxon>Pseudomonadati</taxon>
        <taxon>Pseudomonadota</taxon>
        <taxon>Alphaproteobacteria</taxon>
        <taxon>Rhodobacterales</taxon>
        <taxon>Roseobacteraceae</taxon>
        <taxon>Sulfitobacter</taxon>
    </lineage>
</organism>
<gene>
    <name evidence="4" type="ORF">ACFQFQ_00825</name>
</gene>
<evidence type="ECO:0000259" key="3">
    <source>
        <dbReference type="PROSITE" id="PS50894"/>
    </source>
</evidence>
<evidence type="ECO:0000313" key="5">
    <source>
        <dbReference type="Proteomes" id="UP001596353"/>
    </source>
</evidence>
<accession>A0ABW2AYL7</accession>
<dbReference type="Proteomes" id="UP001596353">
    <property type="component" value="Unassembled WGS sequence"/>
</dbReference>
<protein>
    <submittedName>
        <fullName evidence="4">Hpt domain-containing protein</fullName>
    </submittedName>
</protein>
<dbReference type="InterPro" id="IPR036641">
    <property type="entry name" value="HPT_dom_sf"/>
</dbReference>
<keyword evidence="2" id="KW-0597">Phosphoprotein</keyword>
<name>A0ABW2AYL7_9RHOB</name>
<sequence>MTGKMIDWDQVARLRDEVGAEDFDDIVALFIEEVEEVTARLANGQSPLSVEEDLHLLKGSALNLGFTRFSDLCQTGETLAAQGGTSQVDLHPILSAYAMSKAAFLQALPTAFDSQTSL</sequence>
<proteinExistence type="predicted"/>
<dbReference type="CDD" id="cd00088">
    <property type="entry name" value="HPT"/>
    <property type="match status" value="1"/>
</dbReference>
<dbReference type="Pfam" id="PF01627">
    <property type="entry name" value="Hpt"/>
    <property type="match status" value="1"/>
</dbReference>
<feature type="domain" description="HPt" evidence="3">
    <location>
        <begin position="15"/>
        <end position="118"/>
    </location>
</feature>
<feature type="modified residue" description="Phosphohistidine" evidence="2">
    <location>
        <position position="55"/>
    </location>
</feature>
<keyword evidence="1" id="KW-0902">Two-component regulatory system</keyword>
<evidence type="ECO:0000256" key="2">
    <source>
        <dbReference type="PROSITE-ProRule" id="PRU00110"/>
    </source>
</evidence>
<dbReference type="InterPro" id="IPR008207">
    <property type="entry name" value="Sig_transdc_His_kin_Hpt_dom"/>
</dbReference>
<evidence type="ECO:0000256" key="1">
    <source>
        <dbReference type="ARBA" id="ARBA00023012"/>
    </source>
</evidence>